<comment type="caution">
    <text evidence="4">The sequence shown here is derived from an EMBL/GenBank/DDBJ whole genome shotgun (WGS) entry which is preliminary data.</text>
</comment>
<dbReference type="OrthoDB" id="9796770at2"/>
<name>A0A399F6D5_9DEIN</name>
<dbReference type="InterPro" id="IPR029058">
    <property type="entry name" value="AB_hydrolase_fold"/>
</dbReference>
<feature type="domain" description="AB hydrolase-1" evidence="3">
    <location>
        <begin position="73"/>
        <end position="438"/>
    </location>
</feature>
<dbReference type="InterPro" id="IPR050266">
    <property type="entry name" value="AB_hydrolase_sf"/>
</dbReference>
<gene>
    <name evidence="4" type="primary">caeB</name>
    <name evidence="4" type="ORF">Mterra_00414</name>
</gene>
<keyword evidence="4" id="KW-0378">Hydrolase</keyword>
<proteinExistence type="predicted"/>
<evidence type="ECO:0000256" key="1">
    <source>
        <dbReference type="SAM" id="MobiDB-lite"/>
    </source>
</evidence>
<dbReference type="Proteomes" id="UP000265715">
    <property type="component" value="Unassembled WGS sequence"/>
</dbReference>
<evidence type="ECO:0000256" key="2">
    <source>
        <dbReference type="SAM" id="SignalP"/>
    </source>
</evidence>
<dbReference type="InterPro" id="IPR000073">
    <property type="entry name" value="AB_hydrolase_1"/>
</dbReference>
<protein>
    <submittedName>
        <fullName evidence="4">Carboxylesterase B</fullName>
        <ecNumber evidence="4">3.1.1.-</ecNumber>
    </submittedName>
</protein>
<reference evidence="4 5" key="1">
    <citation type="submission" date="2018-08" db="EMBL/GenBank/DDBJ databases">
        <title>Meiothermus terrae DSM 26712 genome sequencing project.</title>
        <authorList>
            <person name="Da Costa M.S."/>
            <person name="Albuquerque L."/>
            <person name="Raposo P."/>
            <person name="Froufe H.J.C."/>
            <person name="Barroso C.S."/>
            <person name="Egas C."/>
        </authorList>
    </citation>
    <scope>NUCLEOTIDE SEQUENCE [LARGE SCALE GENOMIC DNA]</scope>
    <source>
        <strain evidence="4 5">DSM 26712</strain>
    </source>
</reference>
<sequence>MPNRRWLPLLFVILATGALAQDPAFEAVPCPKGVRATRCGYVRVPEDRANPVRTIRLSVYVVENRSPGKAPDPVFFLAGGPGEHAAMSTVLAGLFDDRDFVTFDQRGVGRSQPALDCTGESAGSSPSLPGEKEAEEALRALEACGRRLRAAGIDLSAYNATESAADVEDIRRALGYGKINLVGGSYGTRLALEVMRRFPGALRAVVLDAVIPPQVDRPVETVRAVEEAFLGVMAACRADVWCQAAYPDLEQAHAEVYDRLSRQPLTVPYGRSTVQIDGDGFQSLVFLSLYSSLTIAELPSLVYALREGQTVALARSTVWRLLQNISGVITVGAFFAHECRGEMAYSSLEGLRAAYAEFPRWRGSLGRGPGVSSERGFAVCRAWGLTQPSGEENSPVKSDVPTLLLAGQFDPVTPPRWLELAAEGLSNAYALELPGQAHGAGLGSECGHSVIRAFLTDPSARPDAACAERLRLWFKVP</sequence>
<dbReference type="Gene3D" id="3.40.50.1820">
    <property type="entry name" value="alpha/beta hydrolase"/>
    <property type="match status" value="1"/>
</dbReference>
<dbReference type="Pfam" id="PF00561">
    <property type="entry name" value="Abhydrolase_1"/>
    <property type="match status" value="1"/>
</dbReference>
<dbReference type="GO" id="GO:0016787">
    <property type="term" value="F:hydrolase activity"/>
    <property type="evidence" value="ECO:0007669"/>
    <property type="project" value="UniProtKB-KW"/>
</dbReference>
<evidence type="ECO:0000259" key="3">
    <source>
        <dbReference type="Pfam" id="PF00561"/>
    </source>
</evidence>
<dbReference type="PANTHER" id="PTHR43798">
    <property type="entry name" value="MONOACYLGLYCEROL LIPASE"/>
    <property type="match status" value="1"/>
</dbReference>
<organism evidence="4 5">
    <name type="scientific">Calidithermus terrae</name>
    <dbReference type="NCBI Taxonomy" id="1408545"/>
    <lineage>
        <taxon>Bacteria</taxon>
        <taxon>Thermotogati</taxon>
        <taxon>Deinococcota</taxon>
        <taxon>Deinococci</taxon>
        <taxon>Thermales</taxon>
        <taxon>Thermaceae</taxon>
        <taxon>Calidithermus</taxon>
    </lineage>
</organism>
<dbReference type="EC" id="3.1.1.-" evidence="4"/>
<evidence type="ECO:0000313" key="5">
    <source>
        <dbReference type="Proteomes" id="UP000265715"/>
    </source>
</evidence>
<dbReference type="PANTHER" id="PTHR43798:SF27">
    <property type="entry name" value="HYDROLASE ALPHA_BETA HYDROLASE FOLD FAMILY"/>
    <property type="match status" value="1"/>
</dbReference>
<keyword evidence="5" id="KW-1185">Reference proteome</keyword>
<accession>A0A399F6D5</accession>
<dbReference type="EMBL" id="QXDL01000009">
    <property type="protein sequence ID" value="RIH90432.1"/>
    <property type="molecule type" value="Genomic_DNA"/>
</dbReference>
<dbReference type="SUPFAM" id="SSF53474">
    <property type="entry name" value="alpha/beta-Hydrolases"/>
    <property type="match status" value="1"/>
</dbReference>
<feature type="chain" id="PRO_5017316218" evidence="2">
    <location>
        <begin position="21"/>
        <end position="477"/>
    </location>
</feature>
<dbReference type="AlphaFoldDB" id="A0A399F6D5"/>
<dbReference type="GO" id="GO:0016020">
    <property type="term" value="C:membrane"/>
    <property type="evidence" value="ECO:0007669"/>
    <property type="project" value="TreeGrafter"/>
</dbReference>
<evidence type="ECO:0000313" key="4">
    <source>
        <dbReference type="EMBL" id="RIH90432.1"/>
    </source>
</evidence>
<keyword evidence="2" id="KW-0732">Signal</keyword>
<feature type="region of interest" description="Disordered" evidence="1">
    <location>
        <begin position="111"/>
        <end position="131"/>
    </location>
</feature>
<feature type="signal peptide" evidence="2">
    <location>
        <begin position="1"/>
        <end position="20"/>
    </location>
</feature>